<evidence type="ECO:0000259" key="9">
    <source>
        <dbReference type="PROSITE" id="PS50928"/>
    </source>
</evidence>
<keyword evidence="11" id="KW-1185">Reference proteome</keyword>
<dbReference type="PANTHER" id="PTHR43357:SF3">
    <property type="entry name" value="FE(3+)-TRANSPORT SYSTEM PERMEASE PROTEIN FBPB 2"/>
    <property type="match status" value="1"/>
</dbReference>
<keyword evidence="5 8" id="KW-0812">Transmembrane</keyword>
<accession>A0A6L6J7L4</accession>
<comment type="caution">
    <text evidence="10">The sequence shown here is derived from an EMBL/GenBank/DDBJ whole genome shotgun (WGS) entry which is preliminary data.</text>
</comment>
<feature type="transmembrane region" description="Helical" evidence="8">
    <location>
        <begin position="533"/>
        <end position="551"/>
    </location>
</feature>
<evidence type="ECO:0000256" key="3">
    <source>
        <dbReference type="ARBA" id="ARBA00022475"/>
    </source>
</evidence>
<keyword evidence="6 8" id="KW-1133">Transmembrane helix</keyword>
<reference evidence="10 11" key="1">
    <citation type="submission" date="2019-11" db="EMBL/GenBank/DDBJ databases">
        <authorList>
            <person name="Dong K."/>
        </authorList>
    </citation>
    <scope>NUCLEOTIDE SEQUENCE [LARGE SCALE GENOMIC DNA]</scope>
    <source>
        <strain evidence="10 11">NBRC 111993</strain>
    </source>
</reference>
<dbReference type="Pfam" id="PF00528">
    <property type="entry name" value="BPD_transp_1"/>
    <property type="match status" value="1"/>
</dbReference>
<dbReference type="OrthoDB" id="9790211at2"/>
<dbReference type="SUPFAM" id="SSF161098">
    <property type="entry name" value="MetI-like"/>
    <property type="match status" value="2"/>
</dbReference>
<feature type="transmembrane region" description="Helical" evidence="8">
    <location>
        <begin position="387"/>
        <end position="405"/>
    </location>
</feature>
<dbReference type="GO" id="GO:0055085">
    <property type="term" value="P:transmembrane transport"/>
    <property type="evidence" value="ECO:0007669"/>
    <property type="project" value="InterPro"/>
</dbReference>
<feature type="transmembrane region" description="Helical" evidence="8">
    <location>
        <begin position="154"/>
        <end position="178"/>
    </location>
</feature>
<evidence type="ECO:0000256" key="7">
    <source>
        <dbReference type="ARBA" id="ARBA00023136"/>
    </source>
</evidence>
<dbReference type="CDD" id="cd06261">
    <property type="entry name" value="TM_PBP2"/>
    <property type="match status" value="2"/>
</dbReference>
<feature type="transmembrane region" description="Helical" evidence="8">
    <location>
        <begin position="26"/>
        <end position="47"/>
    </location>
</feature>
<evidence type="ECO:0000256" key="5">
    <source>
        <dbReference type="ARBA" id="ARBA00022692"/>
    </source>
</evidence>
<keyword evidence="2 8" id="KW-0813">Transport</keyword>
<dbReference type="EMBL" id="WMIE01000004">
    <property type="protein sequence ID" value="MTH77930.1"/>
    <property type="molecule type" value="Genomic_DNA"/>
</dbReference>
<evidence type="ECO:0000256" key="1">
    <source>
        <dbReference type="ARBA" id="ARBA00004429"/>
    </source>
</evidence>
<keyword evidence="3" id="KW-1003">Cell membrane</keyword>
<feature type="transmembrane region" description="Helical" evidence="8">
    <location>
        <begin position="425"/>
        <end position="444"/>
    </location>
</feature>
<feature type="transmembrane region" description="Helical" evidence="8">
    <location>
        <begin position="199"/>
        <end position="221"/>
    </location>
</feature>
<gene>
    <name evidence="10" type="ORF">GL286_09345</name>
</gene>
<dbReference type="PROSITE" id="PS50928">
    <property type="entry name" value="ABC_TM1"/>
    <property type="match status" value="2"/>
</dbReference>
<dbReference type="InterPro" id="IPR035906">
    <property type="entry name" value="MetI-like_sf"/>
</dbReference>
<evidence type="ECO:0000256" key="2">
    <source>
        <dbReference type="ARBA" id="ARBA00022448"/>
    </source>
</evidence>
<evidence type="ECO:0000256" key="6">
    <source>
        <dbReference type="ARBA" id="ARBA00022989"/>
    </source>
</evidence>
<feature type="transmembrane region" description="Helical" evidence="8">
    <location>
        <begin position="254"/>
        <end position="272"/>
    </location>
</feature>
<feature type="domain" description="ABC transmembrane type-1" evidence="9">
    <location>
        <begin position="345"/>
        <end position="552"/>
    </location>
</feature>
<feature type="transmembrane region" description="Helical" evidence="8">
    <location>
        <begin position="345"/>
        <end position="366"/>
    </location>
</feature>
<proteinExistence type="inferred from homology"/>
<feature type="transmembrane region" description="Helical" evidence="8">
    <location>
        <begin position="101"/>
        <end position="122"/>
    </location>
</feature>
<dbReference type="FunFam" id="1.10.3720.10:FF:000088">
    <property type="entry name" value="Iron(III) ABC transporter, permease protein"/>
    <property type="match status" value="1"/>
</dbReference>
<evidence type="ECO:0000256" key="4">
    <source>
        <dbReference type="ARBA" id="ARBA00022519"/>
    </source>
</evidence>
<dbReference type="AlphaFoldDB" id="A0A6L6J7L4"/>
<dbReference type="PANTHER" id="PTHR43357">
    <property type="entry name" value="INNER MEMBRANE ABC TRANSPORTER PERMEASE PROTEIN YDCV"/>
    <property type="match status" value="1"/>
</dbReference>
<dbReference type="Gene3D" id="1.10.3720.10">
    <property type="entry name" value="MetI-like"/>
    <property type="match status" value="2"/>
</dbReference>
<evidence type="ECO:0000313" key="10">
    <source>
        <dbReference type="EMBL" id="MTH77930.1"/>
    </source>
</evidence>
<feature type="transmembrane region" description="Helical" evidence="8">
    <location>
        <begin position="302"/>
        <end position="325"/>
    </location>
</feature>
<evidence type="ECO:0000256" key="8">
    <source>
        <dbReference type="RuleBase" id="RU363032"/>
    </source>
</evidence>
<dbReference type="GO" id="GO:0005886">
    <property type="term" value="C:plasma membrane"/>
    <property type="evidence" value="ECO:0007669"/>
    <property type="project" value="UniProtKB-SubCell"/>
</dbReference>
<feature type="domain" description="ABC transmembrane type-1" evidence="9">
    <location>
        <begin position="66"/>
        <end position="273"/>
    </location>
</feature>
<organism evidence="10 11">
    <name type="scientific">Paracoccus aestuariivivens</name>
    <dbReference type="NCBI Taxonomy" id="1820333"/>
    <lineage>
        <taxon>Bacteria</taxon>
        <taxon>Pseudomonadati</taxon>
        <taxon>Pseudomonadota</taxon>
        <taxon>Alphaproteobacteria</taxon>
        <taxon>Rhodobacterales</taxon>
        <taxon>Paracoccaceae</taxon>
        <taxon>Paracoccus</taxon>
    </lineage>
</organism>
<keyword evidence="4" id="KW-0997">Cell inner membrane</keyword>
<protein>
    <submittedName>
        <fullName evidence="10">ABC transporter permease subunit</fullName>
    </submittedName>
</protein>
<comment type="similarity">
    <text evidence="8">Belongs to the binding-protein-dependent transport system permease family.</text>
</comment>
<dbReference type="Proteomes" id="UP000478183">
    <property type="component" value="Unassembled WGS sequence"/>
</dbReference>
<comment type="subcellular location">
    <subcellularLocation>
        <location evidence="1">Cell inner membrane</location>
        <topology evidence="1">Multi-pass membrane protein</topology>
    </subcellularLocation>
    <subcellularLocation>
        <location evidence="8">Cell membrane</location>
        <topology evidence="8">Multi-pass membrane protein</topology>
    </subcellularLocation>
</comment>
<evidence type="ECO:0000313" key="11">
    <source>
        <dbReference type="Proteomes" id="UP000478183"/>
    </source>
</evidence>
<sequence length="557" mass="59173">MPPSRLGGHGPEETPMSLKSGTVWQLTAMLIAALVLLPVAALVGFALQGSIGLWPHLFRNVLANALAQTAVLLAGVGTIVAVLGTITAWLIAGFDFPGRRLLGWALLLPLAVPTYIIAYAYLDILHPVGPVQSLIRDLLGYDSPRDFRLPDIRSMAGCILLLGFVLYPYVYLPVRALFATQAANLLEASRTLGAGPVKVFWRIVLPLARPAIAVGMALALMETLNDIGAAEFLGVRTLTVSVYSTWINRTDLPGAAQIAIVMLLIVISLVLVERRARKGQRYAGNARRLLPLSRVRLHGPSAWAATVFCALPVLLGFAAPAAYLVRQAWRRFVFSGIPARIWVEAGQTAALALIATVIAVGLGLLVSAAPRLHPAASTRIAARISTIGYAVPGTILAIGLLPVITFADRQISGVLGWFTEAAPQLILLGSGAGLIYAYVARFLAISTGGIEAGMERVPISLDHAARSLGQKPSGVFRNIHVPLSWSSMAAAGLLIFVDCVKELPATLLLRPLNVETLATHLYGEAARGTYEDASIAALLIVLIGILPVAFLSRSIRA</sequence>
<feature type="transmembrane region" description="Helical" evidence="8">
    <location>
        <begin position="475"/>
        <end position="497"/>
    </location>
</feature>
<name>A0A6L6J7L4_9RHOB</name>
<feature type="transmembrane region" description="Helical" evidence="8">
    <location>
        <begin position="67"/>
        <end position="94"/>
    </location>
</feature>
<keyword evidence="7 8" id="KW-0472">Membrane</keyword>
<dbReference type="InterPro" id="IPR000515">
    <property type="entry name" value="MetI-like"/>
</dbReference>